<proteinExistence type="predicted"/>
<dbReference type="Proteomes" id="UP000237347">
    <property type="component" value="Unassembled WGS sequence"/>
</dbReference>
<name>A0AAW0LU99_QUESU</name>
<gene>
    <name evidence="1" type="ORF">CFP56_030621</name>
</gene>
<evidence type="ECO:0000313" key="2">
    <source>
        <dbReference type="Proteomes" id="UP000237347"/>
    </source>
</evidence>
<protein>
    <submittedName>
        <fullName evidence="1">Uncharacterized protein</fullName>
    </submittedName>
</protein>
<reference evidence="1 2" key="1">
    <citation type="journal article" date="2018" name="Sci. Data">
        <title>The draft genome sequence of cork oak.</title>
        <authorList>
            <person name="Ramos A.M."/>
            <person name="Usie A."/>
            <person name="Barbosa P."/>
            <person name="Barros P.M."/>
            <person name="Capote T."/>
            <person name="Chaves I."/>
            <person name="Simoes F."/>
            <person name="Abreu I."/>
            <person name="Carrasquinho I."/>
            <person name="Faro C."/>
            <person name="Guimaraes J.B."/>
            <person name="Mendonca D."/>
            <person name="Nobrega F."/>
            <person name="Rodrigues L."/>
            <person name="Saibo N.J.M."/>
            <person name="Varela M.C."/>
            <person name="Egas C."/>
            <person name="Matos J."/>
            <person name="Miguel C.M."/>
            <person name="Oliveira M.M."/>
            <person name="Ricardo C.P."/>
            <person name="Goncalves S."/>
        </authorList>
    </citation>
    <scope>NUCLEOTIDE SEQUENCE [LARGE SCALE GENOMIC DNA]</scope>
    <source>
        <strain evidence="2">cv. HL8</strain>
    </source>
</reference>
<accession>A0AAW0LU99</accession>
<sequence>MIKFLNTKTSSHHYTFPRV</sequence>
<comment type="caution">
    <text evidence="1">The sequence shown here is derived from an EMBL/GenBank/DDBJ whole genome shotgun (WGS) entry which is preliminary data.</text>
</comment>
<organism evidence="1 2">
    <name type="scientific">Quercus suber</name>
    <name type="common">Cork oak</name>
    <dbReference type="NCBI Taxonomy" id="58331"/>
    <lineage>
        <taxon>Eukaryota</taxon>
        <taxon>Viridiplantae</taxon>
        <taxon>Streptophyta</taxon>
        <taxon>Embryophyta</taxon>
        <taxon>Tracheophyta</taxon>
        <taxon>Spermatophyta</taxon>
        <taxon>Magnoliopsida</taxon>
        <taxon>eudicotyledons</taxon>
        <taxon>Gunneridae</taxon>
        <taxon>Pentapetalae</taxon>
        <taxon>rosids</taxon>
        <taxon>fabids</taxon>
        <taxon>Fagales</taxon>
        <taxon>Fagaceae</taxon>
        <taxon>Quercus</taxon>
    </lineage>
</organism>
<evidence type="ECO:0000313" key="1">
    <source>
        <dbReference type="EMBL" id="KAK7854797.1"/>
    </source>
</evidence>
<keyword evidence="2" id="KW-1185">Reference proteome</keyword>
<dbReference type="AlphaFoldDB" id="A0AAW0LU99"/>
<dbReference type="EMBL" id="PKMF04000051">
    <property type="protein sequence ID" value="KAK7854797.1"/>
    <property type="molecule type" value="Genomic_DNA"/>
</dbReference>